<dbReference type="InterPro" id="IPR042070">
    <property type="entry name" value="PucR_C-HTH_sf"/>
</dbReference>
<proteinExistence type="predicted"/>
<dbReference type="Proteomes" id="UP000295087">
    <property type="component" value="Unassembled WGS sequence"/>
</dbReference>
<dbReference type="RefSeq" id="WP_067494126.1">
    <property type="nucleotide sequence ID" value="NZ_SNXK01000009.1"/>
</dbReference>
<evidence type="ECO:0000313" key="3">
    <source>
        <dbReference type="EMBL" id="TDP31150.1"/>
    </source>
</evidence>
<dbReference type="Pfam" id="PF13556">
    <property type="entry name" value="HTH_30"/>
    <property type="match status" value="1"/>
</dbReference>
<protein>
    <submittedName>
        <fullName evidence="3">PucR-like helix-turn-helix protein</fullName>
    </submittedName>
</protein>
<evidence type="ECO:0000256" key="1">
    <source>
        <dbReference type="SAM" id="MobiDB-lite"/>
    </source>
</evidence>
<comment type="caution">
    <text evidence="3">The sequence shown here is derived from an EMBL/GenBank/DDBJ whole genome shotgun (WGS) entry which is preliminary data.</text>
</comment>
<dbReference type="Gene3D" id="1.10.10.2840">
    <property type="entry name" value="PucR C-terminal helix-turn-helix domain"/>
    <property type="match status" value="1"/>
</dbReference>
<gene>
    <name evidence="3" type="ORF">DFR75_109119</name>
</gene>
<feature type="compositionally biased region" description="Polar residues" evidence="1">
    <location>
        <begin position="1"/>
        <end position="12"/>
    </location>
</feature>
<feature type="domain" description="PucR C-terminal helix-turn-helix" evidence="2">
    <location>
        <begin position="322"/>
        <end position="378"/>
    </location>
</feature>
<dbReference type="EMBL" id="SNXK01000009">
    <property type="protein sequence ID" value="TDP31150.1"/>
    <property type="molecule type" value="Genomic_DNA"/>
</dbReference>
<keyword evidence="4" id="KW-1185">Reference proteome</keyword>
<dbReference type="PANTHER" id="PTHR33744">
    <property type="entry name" value="CARBOHYDRATE DIACID REGULATOR"/>
    <property type="match status" value="1"/>
</dbReference>
<dbReference type="InterPro" id="IPR025736">
    <property type="entry name" value="PucR_C-HTH_dom"/>
</dbReference>
<dbReference type="AlphaFoldDB" id="A0A4R6P2J6"/>
<feature type="region of interest" description="Disordered" evidence="1">
    <location>
        <begin position="1"/>
        <end position="20"/>
    </location>
</feature>
<dbReference type="InterPro" id="IPR051448">
    <property type="entry name" value="CdaR-like_regulators"/>
</dbReference>
<accession>A0A4R6P2J6</accession>
<organism evidence="3 4">
    <name type="scientific">Nocardia ignorata</name>
    <dbReference type="NCBI Taxonomy" id="145285"/>
    <lineage>
        <taxon>Bacteria</taxon>
        <taxon>Bacillati</taxon>
        <taxon>Actinomycetota</taxon>
        <taxon>Actinomycetes</taxon>
        <taxon>Mycobacteriales</taxon>
        <taxon>Nocardiaceae</taxon>
        <taxon>Nocardia</taxon>
    </lineage>
</organism>
<reference evidence="3 4" key="1">
    <citation type="submission" date="2019-03" db="EMBL/GenBank/DDBJ databases">
        <title>Genomic Encyclopedia of Type Strains, Phase IV (KMG-IV): sequencing the most valuable type-strain genomes for metagenomic binning, comparative biology and taxonomic classification.</title>
        <authorList>
            <person name="Goeker M."/>
        </authorList>
    </citation>
    <scope>NUCLEOTIDE SEQUENCE [LARGE SCALE GENOMIC DNA]</scope>
    <source>
        <strain evidence="3 4">DSM 44496</strain>
    </source>
</reference>
<evidence type="ECO:0000259" key="2">
    <source>
        <dbReference type="Pfam" id="PF13556"/>
    </source>
</evidence>
<sequence>MPHRTPSGTALLSRSAPAHAAQESTIDRLVRTAFTDGPAGRNMLRPRQIRNIGLACLDLIAATSSGSATAVPLARLEHATVEWARDGIGVEAILHSLHRCARIAVELTGAEIDVVDLLEHAATTVASAYVRYTLELAGRSEHARDALAHQVIAGTHSRAVARDCGVELADEYWVLALNIAGEPTDGPADGVDERVRARRAITRMRAELDRRCDGECLAALSTRGGTALVPRHTDADIDVVAAALTRAAGRQVTVAVVLSDLDEVADATECAHELLEIVRRLGRRGGVHRFSDYALEYQLTRPGPARDHLATVLEPLTGHPELLETLRCHVANNLNRRRTATMLHLHTNSIDYRIKRIAELTGYDATRCADLWYLRSALVVSGLHDPAA</sequence>
<name>A0A4R6P2J6_NOCIG</name>
<evidence type="ECO:0000313" key="4">
    <source>
        <dbReference type="Proteomes" id="UP000295087"/>
    </source>
</evidence>